<proteinExistence type="predicted"/>
<feature type="compositionally biased region" description="Low complexity" evidence="1">
    <location>
        <begin position="18"/>
        <end position="27"/>
    </location>
</feature>
<dbReference type="WBParaSite" id="GPLIN_001181300">
    <property type="protein sequence ID" value="GPLIN_001181300"/>
    <property type="gene ID" value="GPLIN_001181300"/>
</dbReference>
<evidence type="ECO:0000313" key="3">
    <source>
        <dbReference type="WBParaSite" id="GPLIN_001181300"/>
    </source>
</evidence>
<keyword evidence="2" id="KW-1185">Reference proteome</keyword>
<accession>A0A183CG08</accession>
<evidence type="ECO:0000256" key="1">
    <source>
        <dbReference type="SAM" id="MobiDB-lite"/>
    </source>
</evidence>
<reference evidence="3" key="3">
    <citation type="submission" date="2016-06" db="UniProtKB">
        <authorList>
            <consortium name="WormBaseParasite"/>
        </authorList>
    </citation>
    <scope>IDENTIFICATION</scope>
</reference>
<feature type="region of interest" description="Disordered" evidence="1">
    <location>
        <begin position="12"/>
        <end position="56"/>
    </location>
</feature>
<protein>
    <submittedName>
        <fullName evidence="3">Peroxin-14</fullName>
    </submittedName>
</protein>
<feature type="region of interest" description="Disordered" evidence="1">
    <location>
        <begin position="151"/>
        <end position="184"/>
    </location>
</feature>
<feature type="compositionally biased region" description="Polar residues" evidence="1">
    <location>
        <begin position="175"/>
        <end position="184"/>
    </location>
</feature>
<sequence length="222" mass="24751">MQRGALFYSYLRNVNPKQQQKGQQSRQWAEKSRDLPPIGQPFQQNAWGTDQMPPPSLRSLYNATQMSRNGGGSGVDDWGKMPANTTRLPVAPPIEELEERLAALRGVPVEVVRKPRLMVMNDSDEEQDTDDGPPLSDEAAQLLRQVELGYAANSSSNQSSKSVAGGGGGKDQTVAHDQQSLDSECPSSVLQNVRRVFFAFGTARIIRRYFTKLDKFYIIRHK</sequence>
<reference evidence="2" key="1">
    <citation type="submission" date="2013-12" db="EMBL/GenBank/DDBJ databases">
        <authorList>
            <person name="Aslett M."/>
        </authorList>
    </citation>
    <scope>NUCLEOTIDE SEQUENCE [LARGE SCALE GENOMIC DNA]</scope>
    <source>
        <strain evidence="2">Lindley</strain>
    </source>
</reference>
<name>A0A183CG08_GLOPA</name>
<reference evidence="2" key="2">
    <citation type="submission" date="2014-05" db="EMBL/GenBank/DDBJ databases">
        <title>The genome and life-stage specific transcriptomes of Globodera pallida elucidate key aspects of plant parasitism by a cyst nematode.</title>
        <authorList>
            <person name="Cotton J.A."/>
            <person name="Lilley C.J."/>
            <person name="Jones L.M."/>
            <person name="Kikuchi T."/>
            <person name="Reid A.J."/>
            <person name="Thorpe P."/>
            <person name="Tsai I.J."/>
            <person name="Beasley H."/>
            <person name="Blok V."/>
            <person name="Cock P.J.A."/>
            <person name="Van den Akker S.E."/>
            <person name="Holroyd N."/>
            <person name="Hunt M."/>
            <person name="Mantelin S."/>
            <person name="Naghra H."/>
            <person name="Pain A."/>
            <person name="Palomares-Rius J.E."/>
            <person name="Zarowiecki M."/>
            <person name="Berriman M."/>
            <person name="Jones J.T."/>
            <person name="Urwin P.E."/>
        </authorList>
    </citation>
    <scope>NUCLEOTIDE SEQUENCE [LARGE SCALE GENOMIC DNA]</scope>
    <source>
        <strain evidence="2">Lindley</strain>
    </source>
</reference>
<dbReference type="Proteomes" id="UP000050741">
    <property type="component" value="Unassembled WGS sequence"/>
</dbReference>
<evidence type="ECO:0000313" key="2">
    <source>
        <dbReference type="Proteomes" id="UP000050741"/>
    </source>
</evidence>
<dbReference type="AlphaFoldDB" id="A0A183CG08"/>
<feature type="compositionally biased region" description="Low complexity" evidence="1">
    <location>
        <begin position="153"/>
        <end position="162"/>
    </location>
</feature>
<organism evidence="2 3">
    <name type="scientific">Globodera pallida</name>
    <name type="common">Potato cyst nematode worm</name>
    <name type="synonym">Heterodera pallida</name>
    <dbReference type="NCBI Taxonomy" id="36090"/>
    <lineage>
        <taxon>Eukaryota</taxon>
        <taxon>Metazoa</taxon>
        <taxon>Ecdysozoa</taxon>
        <taxon>Nematoda</taxon>
        <taxon>Chromadorea</taxon>
        <taxon>Rhabditida</taxon>
        <taxon>Tylenchina</taxon>
        <taxon>Tylenchomorpha</taxon>
        <taxon>Tylenchoidea</taxon>
        <taxon>Heteroderidae</taxon>
        <taxon>Heteroderinae</taxon>
        <taxon>Globodera</taxon>
    </lineage>
</organism>